<evidence type="ECO:0000313" key="3">
    <source>
        <dbReference type="Proteomes" id="UP001153636"/>
    </source>
</evidence>
<keyword evidence="3" id="KW-1185">Reference proteome</keyword>
<dbReference type="EMBL" id="OV651816">
    <property type="protein sequence ID" value="CAH1109729.1"/>
    <property type="molecule type" value="Genomic_DNA"/>
</dbReference>
<proteinExistence type="predicted"/>
<keyword evidence="1" id="KW-0472">Membrane</keyword>
<dbReference type="OrthoDB" id="6617422at2759"/>
<dbReference type="Proteomes" id="UP001153636">
    <property type="component" value="Chromosome 4"/>
</dbReference>
<dbReference type="AlphaFoldDB" id="A0A9P0GBQ7"/>
<reference evidence="2" key="1">
    <citation type="submission" date="2022-01" db="EMBL/GenBank/DDBJ databases">
        <authorList>
            <person name="King R."/>
        </authorList>
    </citation>
    <scope>NUCLEOTIDE SEQUENCE</scope>
</reference>
<organism evidence="2 3">
    <name type="scientific">Psylliodes chrysocephalus</name>
    <dbReference type="NCBI Taxonomy" id="3402493"/>
    <lineage>
        <taxon>Eukaryota</taxon>
        <taxon>Metazoa</taxon>
        <taxon>Ecdysozoa</taxon>
        <taxon>Arthropoda</taxon>
        <taxon>Hexapoda</taxon>
        <taxon>Insecta</taxon>
        <taxon>Pterygota</taxon>
        <taxon>Neoptera</taxon>
        <taxon>Endopterygota</taxon>
        <taxon>Coleoptera</taxon>
        <taxon>Polyphaga</taxon>
        <taxon>Cucujiformia</taxon>
        <taxon>Chrysomeloidea</taxon>
        <taxon>Chrysomelidae</taxon>
        <taxon>Galerucinae</taxon>
        <taxon>Alticini</taxon>
        <taxon>Psylliodes</taxon>
    </lineage>
</organism>
<feature type="transmembrane region" description="Helical" evidence="1">
    <location>
        <begin position="268"/>
        <end position="292"/>
    </location>
</feature>
<accession>A0A9P0GBQ7</accession>
<gene>
    <name evidence="2" type="ORF">PSYICH_LOCUS10256</name>
</gene>
<evidence type="ECO:0000313" key="2">
    <source>
        <dbReference type="EMBL" id="CAH1109729.1"/>
    </source>
</evidence>
<keyword evidence="1" id="KW-1133">Transmembrane helix</keyword>
<name>A0A9P0GBQ7_9CUCU</name>
<evidence type="ECO:0000256" key="1">
    <source>
        <dbReference type="SAM" id="Phobius"/>
    </source>
</evidence>
<feature type="transmembrane region" description="Helical" evidence="1">
    <location>
        <begin position="20"/>
        <end position="44"/>
    </location>
</feature>
<keyword evidence="1" id="KW-0812">Transmembrane</keyword>
<protein>
    <submittedName>
        <fullName evidence="2">Uncharacterized protein</fullName>
    </submittedName>
</protein>
<sequence>MSPLRLILEKSLPNINVNKIMTKLLVIKIGYYLNYLIILGILIIPKTFCIWPPPYKITLSYEETFVIFDPIDKAELQDVYEEEMINREDMRNLKVESHDDKYYRIHRSLNNKNMKEENEEPVKKKKVFEEFNPDKEYPAPFKAGLVDDEKEFINDDVIYFDSGDDDEFRKRKRAEKLNSTNENYDYNNLKNQYDHELQQSEISNDTVNYTNVKEDESIKDSIKTLLKINMEPKNCTEEETKGIGLGAVECLWIDLNKPKLKNGVIEKIIRIIIIWFAVYLVIAIPLWCQYGWCCCCFRCKFCRPLEQIEEAKQFWAQNPAGTYHDKDGNVIKYEPTMYEKYAQKALEDQLRKL</sequence>